<feature type="binding site" evidence="17">
    <location>
        <position position="74"/>
    </location>
    <ligand>
        <name>substrate</name>
    </ligand>
</feature>
<evidence type="ECO:0000256" key="9">
    <source>
        <dbReference type="ARBA" id="ARBA00022679"/>
    </source>
</evidence>
<evidence type="ECO:0000256" key="12">
    <source>
        <dbReference type="ARBA" id="ARBA00022777"/>
    </source>
</evidence>
<dbReference type="PROSITE" id="PS00324">
    <property type="entry name" value="ASPARTOKINASE"/>
    <property type="match status" value="1"/>
</dbReference>
<dbReference type="InterPro" id="IPR018042">
    <property type="entry name" value="Aspartate_kinase_CS"/>
</dbReference>
<keyword evidence="10" id="KW-0677">Repeat</keyword>
<feature type="binding site" evidence="17">
    <location>
        <begin position="210"/>
        <end position="211"/>
    </location>
    <ligand>
        <name>ATP</name>
        <dbReference type="ChEBI" id="CHEBI:30616"/>
    </ligand>
</feature>
<comment type="pathway">
    <text evidence="4 19">Amino-acid biosynthesis; L-threonine biosynthesis; L-threonine from L-aspartate: step 1/5.</text>
</comment>
<evidence type="ECO:0000256" key="4">
    <source>
        <dbReference type="ARBA" id="ARBA00005139"/>
    </source>
</evidence>
<dbReference type="CDD" id="cd04261">
    <property type="entry name" value="AAK_AKii-LysC-BS"/>
    <property type="match status" value="1"/>
</dbReference>
<organism evidence="21 22">
    <name type="scientific">Prescottella agglutinans</name>
    <dbReference type="NCBI Taxonomy" id="1644129"/>
    <lineage>
        <taxon>Bacteria</taxon>
        <taxon>Bacillati</taxon>
        <taxon>Actinomycetota</taxon>
        <taxon>Actinomycetes</taxon>
        <taxon>Mycobacteriales</taxon>
        <taxon>Nocardiaceae</taxon>
        <taxon>Prescottella</taxon>
    </lineage>
</organism>
<evidence type="ECO:0000256" key="16">
    <source>
        <dbReference type="ARBA" id="ARBA00047872"/>
    </source>
</evidence>
<dbReference type="SUPFAM" id="SSF53633">
    <property type="entry name" value="Carbamate kinase-like"/>
    <property type="match status" value="1"/>
</dbReference>
<keyword evidence="8 19" id="KW-0028">Amino-acid biosynthesis</keyword>
<feature type="domain" description="ACT" evidence="20">
    <location>
        <begin position="267"/>
        <end position="352"/>
    </location>
</feature>
<feature type="binding site" evidence="17">
    <location>
        <begin position="7"/>
        <end position="10"/>
    </location>
    <ligand>
        <name>ATP</name>
        <dbReference type="ChEBI" id="CHEBI:30616"/>
    </ligand>
</feature>
<dbReference type="NCBIfam" id="NF005155">
    <property type="entry name" value="PRK06635.1-4"/>
    <property type="match status" value="1"/>
</dbReference>
<dbReference type="GO" id="GO:0009088">
    <property type="term" value="P:threonine biosynthetic process"/>
    <property type="evidence" value="ECO:0007669"/>
    <property type="project" value="UniProtKB-UniPathway"/>
</dbReference>
<reference evidence="21 22" key="1">
    <citation type="submission" date="2018-11" db="EMBL/GenBank/DDBJ databases">
        <title>Rhodococcus spongicola sp. nov. and Rhodococcus xishaensis sp. nov. from marine sponges.</title>
        <authorList>
            <person name="Li L."/>
            <person name="Lin H.W."/>
        </authorList>
    </citation>
    <scope>NUCLEOTIDE SEQUENCE [LARGE SCALE GENOMIC DNA]</scope>
    <source>
        <strain evidence="21 22">CCTCC AB2014297</strain>
    </source>
</reference>
<evidence type="ECO:0000256" key="11">
    <source>
        <dbReference type="ARBA" id="ARBA00022741"/>
    </source>
</evidence>
<dbReference type="Proteomes" id="UP000286208">
    <property type="component" value="Unassembled WGS sequence"/>
</dbReference>
<sequence length="421" mass="44297">MALVVQKYGGSSVSSAERIRRVAERIVETKKAGNDVVVVVSAMGDTTDELLDLAQQVCPVPPAREMDMLLTSGERISNALVAMAIHSLGAQARSFTGSQAGVITTGSHGNAKIIDVTPGRVRAALDEGSIVLVAGFQGVSQDSKDVTTLGRGGSDTTAVALAAALKADVCEIYTDVDGVFTADPRIVPDAQRLDTVSFEEMLEMAACGAKVLMLRCVEYARRYNVPVHVRSSYTTKPGTIVSGSMEDIPVEEALITGVAHDRGEAKVTVVGLPDTPGHAAKVFRAVAEAEINIDMVLQNISKVETGKTDITFTLPKADGPRAVEKLTALQSEIGFTQILFDDLIGKVSLVGAGMKSHPGVTAKFCEALAEADVNIDLISTSEIRISVLVKDTDLDDAVRAIHAAFELGGEEEAVVHAGTGR</sequence>
<comment type="pathway">
    <text evidence="2 19">Amino-acid biosynthesis; L-lysine biosynthesis via DAP pathway; (S)-tetrahydrodipicolinate from L-aspartate: step 1/4.</text>
</comment>
<proteinExistence type="inferred from homology"/>
<dbReference type="NCBIfam" id="TIGR00657">
    <property type="entry name" value="asp_kinases"/>
    <property type="match status" value="1"/>
</dbReference>
<dbReference type="InterPro" id="IPR002912">
    <property type="entry name" value="ACT_dom"/>
</dbReference>
<dbReference type="AlphaFoldDB" id="A0A438BC04"/>
<dbReference type="Pfam" id="PF22468">
    <property type="entry name" value="ACT_9"/>
    <property type="match status" value="2"/>
</dbReference>
<feature type="binding site" evidence="17">
    <location>
        <begin position="174"/>
        <end position="175"/>
    </location>
    <ligand>
        <name>ATP</name>
        <dbReference type="ChEBI" id="CHEBI:30616"/>
    </ligand>
</feature>
<evidence type="ECO:0000256" key="19">
    <source>
        <dbReference type="RuleBase" id="RU004249"/>
    </source>
</evidence>
<evidence type="ECO:0000256" key="7">
    <source>
        <dbReference type="ARBA" id="ARBA00016273"/>
    </source>
</evidence>
<dbReference type="InterPro" id="IPR045865">
    <property type="entry name" value="ACT-like_dom_sf"/>
</dbReference>
<dbReference type="GO" id="GO:0009089">
    <property type="term" value="P:lysine biosynthetic process via diaminopimelate"/>
    <property type="evidence" value="ECO:0007669"/>
    <property type="project" value="UniProtKB-UniPathway"/>
</dbReference>
<dbReference type="UniPathway" id="UPA00050">
    <property type="reaction ID" value="UER00461"/>
</dbReference>
<dbReference type="Gene3D" id="3.40.1160.10">
    <property type="entry name" value="Acetylglutamate kinase-like"/>
    <property type="match status" value="1"/>
</dbReference>
<accession>A0A438BC04</accession>
<dbReference type="Pfam" id="PF00696">
    <property type="entry name" value="AA_kinase"/>
    <property type="match status" value="1"/>
</dbReference>
<dbReference type="UniPathway" id="UPA00051">
    <property type="reaction ID" value="UER00462"/>
</dbReference>
<dbReference type="EC" id="2.7.2.4" evidence="6 18"/>
<dbReference type="EMBL" id="RKLP01000008">
    <property type="protein sequence ID" value="RVW08524.1"/>
    <property type="molecule type" value="Genomic_DNA"/>
</dbReference>
<dbReference type="GO" id="GO:0005524">
    <property type="term" value="F:ATP binding"/>
    <property type="evidence" value="ECO:0007669"/>
    <property type="project" value="UniProtKB-KW"/>
</dbReference>
<evidence type="ECO:0000256" key="15">
    <source>
        <dbReference type="ARBA" id="ARBA00023154"/>
    </source>
</evidence>
<evidence type="ECO:0000256" key="10">
    <source>
        <dbReference type="ARBA" id="ARBA00022737"/>
    </source>
</evidence>
<dbReference type="RefSeq" id="WP_127917177.1">
    <property type="nucleotide sequence ID" value="NZ_RKLP01000008.1"/>
</dbReference>
<name>A0A438BC04_9NOCA</name>
<gene>
    <name evidence="21" type="ORF">EGT67_16585</name>
</gene>
<keyword evidence="9 18" id="KW-0808">Transferase</keyword>
<dbReference type="CDD" id="cd04923">
    <property type="entry name" value="ACT_AK-LysC-DapG-like_2"/>
    <property type="match status" value="1"/>
</dbReference>
<comment type="similarity">
    <text evidence="5 18">Belongs to the aspartokinase family.</text>
</comment>
<keyword evidence="12 18" id="KW-0418">Kinase</keyword>
<dbReference type="FunFam" id="3.30.2130.10:FF:000002">
    <property type="entry name" value="Aspartokinase"/>
    <property type="match status" value="1"/>
</dbReference>
<feature type="binding site" evidence="17">
    <location>
        <position position="47"/>
    </location>
    <ligand>
        <name>substrate</name>
    </ligand>
</feature>
<dbReference type="InterPro" id="IPR001341">
    <property type="entry name" value="Asp_kinase"/>
</dbReference>
<evidence type="ECO:0000256" key="17">
    <source>
        <dbReference type="PIRSR" id="PIRSR000726-1"/>
    </source>
</evidence>
<evidence type="ECO:0000313" key="22">
    <source>
        <dbReference type="Proteomes" id="UP000286208"/>
    </source>
</evidence>
<dbReference type="PANTHER" id="PTHR21499:SF3">
    <property type="entry name" value="ASPARTOKINASE"/>
    <property type="match status" value="1"/>
</dbReference>
<keyword evidence="22" id="KW-1185">Reference proteome</keyword>
<dbReference type="OrthoDB" id="9799110at2"/>
<evidence type="ECO:0000256" key="1">
    <source>
        <dbReference type="ARBA" id="ARBA00002843"/>
    </source>
</evidence>
<comment type="function">
    <text evidence="1">Catalyzes the phosphorylation of the beta-carboxyl group of aspartic acid with ATP to yield 4-phospho-L-aspartate, which is involved in the branched biosynthetic pathway leading to the biosynthesis of amino acids lysine, threonine, isoleucine and methionine.</text>
</comment>
<dbReference type="NCBIfam" id="NF005153">
    <property type="entry name" value="PRK06635.1-1"/>
    <property type="match status" value="1"/>
</dbReference>
<keyword evidence="14" id="KW-0220">Diaminopimelate biosynthesis</keyword>
<evidence type="ECO:0000256" key="18">
    <source>
        <dbReference type="RuleBase" id="RU003448"/>
    </source>
</evidence>
<evidence type="ECO:0000256" key="6">
    <source>
        <dbReference type="ARBA" id="ARBA00013059"/>
    </source>
</evidence>
<keyword evidence="11 17" id="KW-0547">Nucleotide-binding</keyword>
<dbReference type="GO" id="GO:0009090">
    <property type="term" value="P:homoserine biosynthetic process"/>
    <property type="evidence" value="ECO:0007669"/>
    <property type="project" value="TreeGrafter"/>
</dbReference>
<dbReference type="GO" id="GO:0004072">
    <property type="term" value="F:aspartate kinase activity"/>
    <property type="evidence" value="ECO:0007669"/>
    <property type="project" value="UniProtKB-EC"/>
</dbReference>
<dbReference type="InterPro" id="IPR001048">
    <property type="entry name" value="Asp/Glu/Uridylate_kinase"/>
</dbReference>
<dbReference type="UniPathway" id="UPA00034">
    <property type="reaction ID" value="UER00015"/>
</dbReference>
<dbReference type="InterPro" id="IPR041740">
    <property type="entry name" value="AKii-LysC-BS"/>
</dbReference>
<keyword evidence="13 17" id="KW-0067">ATP-binding</keyword>
<dbReference type="SUPFAM" id="SSF55021">
    <property type="entry name" value="ACT-like"/>
    <property type="match status" value="2"/>
</dbReference>
<dbReference type="PROSITE" id="PS51671">
    <property type="entry name" value="ACT"/>
    <property type="match status" value="1"/>
</dbReference>
<dbReference type="InterPro" id="IPR005260">
    <property type="entry name" value="Asp_kin_monofn"/>
</dbReference>
<comment type="catalytic activity">
    <reaction evidence="16 18">
        <text>L-aspartate + ATP = 4-phospho-L-aspartate + ADP</text>
        <dbReference type="Rhea" id="RHEA:23776"/>
        <dbReference type="ChEBI" id="CHEBI:29991"/>
        <dbReference type="ChEBI" id="CHEBI:30616"/>
        <dbReference type="ChEBI" id="CHEBI:57535"/>
        <dbReference type="ChEBI" id="CHEBI:456216"/>
        <dbReference type="EC" id="2.7.2.4"/>
    </reaction>
</comment>
<dbReference type="Gene3D" id="3.30.70.260">
    <property type="match status" value="2"/>
</dbReference>
<dbReference type="PANTHER" id="PTHR21499">
    <property type="entry name" value="ASPARTATE KINASE"/>
    <property type="match status" value="1"/>
</dbReference>
<dbReference type="CDD" id="cd04913">
    <property type="entry name" value="ACT_AKii-LysC-BS-like_1"/>
    <property type="match status" value="1"/>
</dbReference>
<evidence type="ECO:0000256" key="13">
    <source>
        <dbReference type="ARBA" id="ARBA00022840"/>
    </source>
</evidence>
<evidence type="ECO:0000259" key="20">
    <source>
        <dbReference type="PROSITE" id="PS51671"/>
    </source>
</evidence>
<dbReference type="GO" id="GO:0005829">
    <property type="term" value="C:cytosol"/>
    <property type="evidence" value="ECO:0007669"/>
    <property type="project" value="TreeGrafter"/>
</dbReference>
<evidence type="ECO:0000256" key="5">
    <source>
        <dbReference type="ARBA" id="ARBA00010122"/>
    </source>
</evidence>
<dbReference type="FunFam" id="3.40.1160.10:FF:000002">
    <property type="entry name" value="Aspartokinase"/>
    <property type="match status" value="1"/>
</dbReference>
<evidence type="ECO:0000256" key="8">
    <source>
        <dbReference type="ARBA" id="ARBA00022605"/>
    </source>
</evidence>
<evidence type="ECO:0000256" key="14">
    <source>
        <dbReference type="ARBA" id="ARBA00022915"/>
    </source>
</evidence>
<comment type="pathway">
    <text evidence="3 19">Amino-acid biosynthesis; L-methionine biosynthesis via de novo pathway; L-homoserine from L-aspartate: step 1/3.</text>
</comment>
<keyword evidence="15" id="KW-0457">Lysine biosynthesis</keyword>
<comment type="caution">
    <text evidence="21">The sequence shown here is derived from an EMBL/GenBank/DDBJ whole genome shotgun (WGS) entry which is preliminary data.</text>
</comment>
<dbReference type="PIRSF" id="PIRSF000726">
    <property type="entry name" value="Asp_kin"/>
    <property type="match status" value="1"/>
</dbReference>
<dbReference type="NCBIfam" id="NF005154">
    <property type="entry name" value="PRK06635.1-2"/>
    <property type="match status" value="1"/>
</dbReference>
<dbReference type="GO" id="GO:0019877">
    <property type="term" value="P:diaminopimelate biosynthetic process"/>
    <property type="evidence" value="ECO:0007669"/>
    <property type="project" value="UniProtKB-KW"/>
</dbReference>
<evidence type="ECO:0000313" key="21">
    <source>
        <dbReference type="EMBL" id="RVW08524.1"/>
    </source>
</evidence>
<dbReference type="NCBIfam" id="TIGR00656">
    <property type="entry name" value="asp_kin_monofn"/>
    <property type="match status" value="1"/>
</dbReference>
<dbReference type="InterPro" id="IPR054352">
    <property type="entry name" value="ACT_Aspartokinase"/>
</dbReference>
<dbReference type="InterPro" id="IPR036393">
    <property type="entry name" value="AceGlu_kinase-like_sf"/>
</dbReference>
<evidence type="ECO:0000256" key="3">
    <source>
        <dbReference type="ARBA" id="ARBA00004986"/>
    </source>
</evidence>
<protein>
    <recommendedName>
        <fullName evidence="7 18">Aspartokinase</fullName>
        <ecNumber evidence="6 18">2.7.2.4</ecNumber>
    </recommendedName>
</protein>
<evidence type="ECO:0000256" key="2">
    <source>
        <dbReference type="ARBA" id="ARBA00004766"/>
    </source>
</evidence>
<feature type="binding site" evidence="17">
    <location>
        <position position="185"/>
    </location>
    <ligand>
        <name>ATP</name>
        <dbReference type="ChEBI" id="CHEBI:30616"/>
    </ligand>
</feature>